<name>A0A1H7Z2D6_9PAST</name>
<organism evidence="2 3">
    <name type="scientific">Phocoenobacter skyensis</name>
    <dbReference type="NCBI Taxonomy" id="97481"/>
    <lineage>
        <taxon>Bacteria</taxon>
        <taxon>Pseudomonadati</taxon>
        <taxon>Pseudomonadota</taxon>
        <taxon>Gammaproteobacteria</taxon>
        <taxon>Pasteurellales</taxon>
        <taxon>Pasteurellaceae</taxon>
        <taxon>Phocoenobacter</taxon>
    </lineage>
</organism>
<evidence type="ECO:0000313" key="3">
    <source>
        <dbReference type="Proteomes" id="UP000198883"/>
    </source>
</evidence>
<accession>A0A1H7Z2D6</accession>
<feature type="transmembrane region" description="Helical" evidence="1">
    <location>
        <begin position="85"/>
        <end position="104"/>
    </location>
</feature>
<keyword evidence="1" id="KW-0472">Membrane</keyword>
<feature type="transmembrane region" description="Helical" evidence="1">
    <location>
        <begin position="49"/>
        <end position="73"/>
    </location>
</feature>
<evidence type="ECO:0000313" key="2">
    <source>
        <dbReference type="EMBL" id="SEM52351.1"/>
    </source>
</evidence>
<keyword evidence="1" id="KW-0812">Transmembrane</keyword>
<dbReference type="STRING" id="97481.SAMN05444853_1224"/>
<protein>
    <submittedName>
        <fullName evidence="2">Uncharacterized protein</fullName>
    </submittedName>
</protein>
<sequence length="149" mass="17631">MNSIFELKNEINVKTSNFVLLDVITMGIYSILYLYKYTSVIERVVKKNVFHSFFIVSIAICYGVDVFCQNLVLIDFWGENHYSDLSIILNFLIFILDRVWAFKIGIALKKYALNNYNLCFSMNKFYIFLFSNYYINYCINDFCKNNVKA</sequence>
<gene>
    <name evidence="2" type="ORF">SAMN05444853_1224</name>
</gene>
<dbReference type="AlphaFoldDB" id="A0A1H7Z2D6"/>
<feature type="transmembrane region" description="Helical" evidence="1">
    <location>
        <begin position="18"/>
        <end position="37"/>
    </location>
</feature>
<reference evidence="3" key="1">
    <citation type="submission" date="2016-10" db="EMBL/GenBank/DDBJ databases">
        <authorList>
            <person name="Varghese N."/>
            <person name="Submissions S."/>
        </authorList>
    </citation>
    <scope>NUCLEOTIDE SEQUENCE [LARGE SCALE GENOMIC DNA]</scope>
    <source>
        <strain evidence="3">DSM 24204</strain>
    </source>
</reference>
<evidence type="ECO:0000256" key="1">
    <source>
        <dbReference type="SAM" id="Phobius"/>
    </source>
</evidence>
<dbReference type="EMBL" id="FOBN01000022">
    <property type="protein sequence ID" value="SEM52351.1"/>
    <property type="molecule type" value="Genomic_DNA"/>
</dbReference>
<proteinExistence type="predicted"/>
<dbReference type="Proteomes" id="UP000198883">
    <property type="component" value="Unassembled WGS sequence"/>
</dbReference>
<keyword evidence="1" id="KW-1133">Transmembrane helix</keyword>